<dbReference type="PANTHER" id="PTHR23355:SF9">
    <property type="entry name" value="DIS3-LIKE EXONUCLEASE 2"/>
    <property type="match status" value="1"/>
</dbReference>
<evidence type="ECO:0000259" key="2">
    <source>
        <dbReference type="SMART" id="SM00955"/>
    </source>
</evidence>
<evidence type="ECO:0000256" key="1">
    <source>
        <dbReference type="SAM" id="MobiDB-lite"/>
    </source>
</evidence>
<dbReference type="EMBL" id="CP138897">
    <property type="protein sequence ID" value="WPK26537.1"/>
    <property type="molecule type" value="Genomic_DNA"/>
</dbReference>
<dbReference type="GO" id="GO:0000932">
    <property type="term" value="C:P-body"/>
    <property type="evidence" value="ECO:0007669"/>
    <property type="project" value="TreeGrafter"/>
</dbReference>
<accession>A0AAX4HD27</accession>
<dbReference type="GO" id="GO:0000175">
    <property type="term" value="F:3'-5'-RNA exonuclease activity"/>
    <property type="evidence" value="ECO:0007669"/>
    <property type="project" value="TreeGrafter"/>
</dbReference>
<dbReference type="KEGG" id="asau:88174957"/>
<organism evidence="3 4">
    <name type="scientific">Australozyma saopauloensis</name>
    <dbReference type="NCBI Taxonomy" id="291208"/>
    <lineage>
        <taxon>Eukaryota</taxon>
        <taxon>Fungi</taxon>
        <taxon>Dikarya</taxon>
        <taxon>Ascomycota</taxon>
        <taxon>Saccharomycotina</taxon>
        <taxon>Pichiomycetes</taxon>
        <taxon>Metschnikowiaceae</taxon>
        <taxon>Australozyma</taxon>
    </lineage>
</organism>
<gene>
    <name evidence="3" type="ORF">PUMCH_003894</name>
</gene>
<dbReference type="InterPro" id="IPR012340">
    <property type="entry name" value="NA-bd_OB-fold"/>
</dbReference>
<protein>
    <recommendedName>
        <fullName evidence="2">RNB domain-containing protein</fullName>
    </recommendedName>
</protein>
<dbReference type="PANTHER" id="PTHR23355">
    <property type="entry name" value="RIBONUCLEASE"/>
    <property type="match status" value="1"/>
</dbReference>
<feature type="domain" description="RNB" evidence="2">
    <location>
        <begin position="568"/>
        <end position="944"/>
    </location>
</feature>
<evidence type="ECO:0000313" key="4">
    <source>
        <dbReference type="Proteomes" id="UP001338582"/>
    </source>
</evidence>
<dbReference type="InterPro" id="IPR050180">
    <property type="entry name" value="RNR_Ribonuclease"/>
</dbReference>
<evidence type="ECO:0000313" key="3">
    <source>
        <dbReference type="EMBL" id="WPK26537.1"/>
    </source>
</evidence>
<name>A0AAX4HD27_9ASCO</name>
<dbReference type="InterPro" id="IPR001900">
    <property type="entry name" value="RNase_II/R"/>
</dbReference>
<feature type="region of interest" description="Disordered" evidence="1">
    <location>
        <begin position="214"/>
        <end position="243"/>
    </location>
</feature>
<dbReference type="Pfam" id="PF00773">
    <property type="entry name" value="RNB"/>
    <property type="match status" value="1"/>
</dbReference>
<feature type="compositionally biased region" description="Polar residues" evidence="1">
    <location>
        <begin position="219"/>
        <end position="230"/>
    </location>
</feature>
<dbReference type="GO" id="GO:0003723">
    <property type="term" value="F:RNA binding"/>
    <property type="evidence" value="ECO:0007669"/>
    <property type="project" value="InterPro"/>
</dbReference>
<sequence>MIPRTKWQILRRPYLLYCQSIRLRHKAPRKSSDIKASGGASAASTFLSDLDKIVDRRLKWPSPTIQNRNAGQKPEDAPSISNKKALLAIISECRDRTVLRVEKPAKQWSASQGPHLKAKIDEFFTNATVSRAQLQKPIAIGDLVLILDQNTKLHLVVALPPELGQDTYTFLSEDGEILYGPKGCIKLRVPDVLPSQLVESLNLITMEEKYPGVAPSGMPDSTFSKGTKTNPLERKKWRRDRDNLEKSTAPLASEASLHNVGDDLLVAQATSQFLTDTGVNTFIVPSSARDVYAKLLRKLSIESFLLIAFYAERLDLFYRCLDENNGGQLLRKRTFSLFELYQILTGPSFQQQESCPVEDAETSKIAAAHYVALLSSLRKSSRTWRIEMLRSIMMPVGVTAITEQFYWESEIAKMELKSKSLVDFANFYVSFLKGENARPSSYNTIVKALKSFVANDYANDQVMTSLMSVLVKKIDVLRDMSLPGYDSKAESVRSKAYEILKRLDENKEQNPESWSSLTKTPYTQANLDADLLADYLDFFDVKFVSHQDNTSEEINENLYLMDPLAKVREDFGDTPVYCIDAATAHEIDDGISISETQTNYVISVHIANPTSFIKPESKISELALEMGSTCYNPEGPIMMLPFTISQMCGLEPPRRDGESKRTLAIQFSLEKSLIDNYLNDIRASKVQKPPVQLAEKIQQNILQTVQVKAFNAKNFPKNFTYDHVNKILSSPENMKSFAADTLPLKSHEANLFKLYHISSILRHIRMKLGKGLEINNPASGVMVDYLDFAQPNRISEVENGWSATLDACDDNKVPIVTVTNNPDQNFMSKSQQLVSNFMITANFAGAHFANSREIPFIYKEQSLNMSDGVRTSLERMTRSVYENGQTPDLAEQSSLGSVLTTANFTTRVGSHTSLGLELYLNLTSPLRRYVDLVNHWNLQLHLLRDSDNCERYIRDIERIVSKLQYREFMNRATQRLSNKFWICRFLDEYFKAKTRGTVDVPITFSFVLRSDAKYGDVKASMIEFTGINVTIIQNEYLLEEFKKQNLQVGSVVQMQDFRVVSLNSVEGELIIEFI</sequence>
<dbReference type="RefSeq" id="XP_062878918.1">
    <property type="nucleotide sequence ID" value="XM_063022848.1"/>
</dbReference>
<dbReference type="SUPFAM" id="SSF50249">
    <property type="entry name" value="Nucleic acid-binding proteins"/>
    <property type="match status" value="1"/>
</dbReference>
<dbReference type="GO" id="GO:0006402">
    <property type="term" value="P:mRNA catabolic process"/>
    <property type="evidence" value="ECO:0007669"/>
    <property type="project" value="TreeGrafter"/>
</dbReference>
<dbReference type="SMART" id="SM00955">
    <property type="entry name" value="RNB"/>
    <property type="match status" value="1"/>
</dbReference>
<proteinExistence type="predicted"/>
<dbReference type="GeneID" id="88174957"/>
<dbReference type="AlphaFoldDB" id="A0AAX4HD27"/>
<feature type="compositionally biased region" description="Basic and acidic residues" evidence="1">
    <location>
        <begin position="231"/>
        <end position="243"/>
    </location>
</feature>
<keyword evidence="4" id="KW-1185">Reference proteome</keyword>
<reference evidence="3 4" key="1">
    <citation type="submission" date="2023-10" db="EMBL/GenBank/DDBJ databases">
        <title>Draft Genome Sequence of Candida saopaulonensis from a very Premature Infant with Sepsis.</title>
        <authorList>
            <person name="Ning Y."/>
            <person name="Dai R."/>
            <person name="Xiao M."/>
            <person name="Xu Y."/>
            <person name="Yan Q."/>
            <person name="Zhang L."/>
        </authorList>
    </citation>
    <scope>NUCLEOTIDE SEQUENCE [LARGE SCALE GENOMIC DNA]</scope>
    <source>
        <strain evidence="3 4">19XY460</strain>
    </source>
</reference>
<dbReference type="Proteomes" id="UP001338582">
    <property type="component" value="Chromosome 4"/>
</dbReference>